<protein>
    <submittedName>
        <fullName evidence="1">Uncharacterized protein</fullName>
    </submittedName>
</protein>
<keyword evidence="2" id="KW-1185">Reference proteome</keyword>
<proteinExistence type="predicted"/>
<sequence>MNKLTNIETESFNQAEFFEKHKAGREHLPLREKRCSECPSTDMYYEISKGLSEQETDLQVDCASSWFCHCTPNKSCRGVADYLSIKGNIDIENNKIVPKE</sequence>
<dbReference type="Proteomes" id="UP001152422">
    <property type="component" value="Unassembled WGS sequence"/>
</dbReference>
<dbReference type="RefSeq" id="WP_277583624.1">
    <property type="nucleotide sequence ID" value="NZ_JAMBPY010000015.1"/>
</dbReference>
<name>A0A9X4R1J2_9STAP</name>
<evidence type="ECO:0000313" key="1">
    <source>
        <dbReference type="EMBL" id="MDG0847257.1"/>
    </source>
</evidence>
<dbReference type="EMBL" id="JAMBQA010000012">
    <property type="protein sequence ID" value="MDG0847257.1"/>
    <property type="molecule type" value="Genomic_DNA"/>
</dbReference>
<gene>
    <name evidence="1" type="ORF">M4L89_13585</name>
</gene>
<dbReference type="AlphaFoldDB" id="A0A9X4R1J2"/>
<reference evidence="1" key="1">
    <citation type="submission" date="2022-05" db="EMBL/GenBank/DDBJ databases">
        <title>Comparative genomics of Staphylococcus equorum isolates.</title>
        <authorList>
            <person name="Luelf R.H."/>
        </authorList>
    </citation>
    <scope>NUCLEOTIDE SEQUENCE</scope>
    <source>
        <strain evidence="1">TMW 2.2497</strain>
    </source>
</reference>
<organism evidence="1 2">
    <name type="scientific">Staphylococcus equorum</name>
    <dbReference type="NCBI Taxonomy" id="246432"/>
    <lineage>
        <taxon>Bacteria</taxon>
        <taxon>Bacillati</taxon>
        <taxon>Bacillota</taxon>
        <taxon>Bacilli</taxon>
        <taxon>Bacillales</taxon>
        <taxon>Staphylococcaceae</taxon>
        <taxon>Staphylococcus</taxon>
    </lineage>
</organism>
<accession>A0A9X4R1J2</accession>
<evidence type="ECO:0000313" key="2">
    <source>
        <dbReference type="Proteomes" id="UP001152422"/>
    </source>
</evidence>
<comment type="caution">
    <text evidence="1">The sequence shown here is derived from an EMBL/GenBank/DDBJ whole genome shotgun (WGS) entry which is preliminary data.</text>
</comment>